<dbReference type="RefSeq" id="WP_132776046.1">
    <property type="nucleotide sequence ID" value="NZ_SMBZ01000002.1"/>
</dbReference>
<organism evidence="2 3">
    <name type="scientific">Sphingobacterium alimentarium</name>
    <dbReference type="NCBI Taxonomy" id="797292"/>
    <lineage>
        <taxon>Bacteria</taxon>
        <taxon>Pseudomonadati</taxon>
        <taxon>Bacteroidota</taxon>
        <taxon>Sphingobacteriia</taxon>
        <taxon>Sphingobacteriales</taxon>
        <taxon>Sphingobacteriaceae</taxon>
        <taxon>Sphingobacterium</taxon>
    </lineage>
</organism>
<dbReference type="InterPro" id="IPR004919">
    <property type="entry name" value="GmrSD_N"/>
</dbReference>
<comment type="caution">
    <text evidence="2">The sequence shown here is derived from an EMBL/GenBank/DDBJ whole genome shotgun (WGS) entry which is preliminary data.</text>
</comment>
<accession>A0A4R3VWM3</accession>
<gene>
    <name evidence="2" type="ORF">EDC17_100219</name>
</gene>
<protein>
    <submittedName>
        <fullName evidence="2">Uncharacterized protein DUF262</fullName>
    </submittedName>
</protein>
<evidence type="ECO:0000313" key="2">
    <source>
        <dbReference type="EMBL" id="TCV20312.1"/>
    </source>
</evidence>
<proteinExistence type="predicted"/>
<dbReference type="EMBL" id="SMBZ01000002">
    <property type="protein sequence ID" value="TCV20312.1"/>
    <property type="molecule type" value="Genomic_DNA"/>
</dbReference>
<dbReference type="PANTHER" id="PTHR35149:SF1">
    <property type="entry name" value="DUF5655 DOMAIN-CONTAINING PROTEIN"/>
    <property type="match status" value="1"/>
</dbReference>
<evidence type="ECO:0000313" key="3">
    <source>
        <dbReference type="Proteomes" id="UP000295197"/>
    </source>
</evidence>
<keyword evidence="3" id="KW-1185">Reference proteome</keyword>
<dbReference type="Gene3D" id="3.90.1530.10">
    <property type="entry name" value="Conserved hypothetical protein from pyrococcus furiosus pfu- 392566-001, ParB domain"/>
    <property type="match status" value="1"/>
</dbReference>
<evidence type="ECO:0000259" key="1">
    <source>
        <dbReference type="Pfam" id="PF03235"/>
    </source>
</evidence>
<dbReference type="OrthoDB" id="703652at2"/>
<dbReference type="CDD" id="cd16387">
    <property type="entry name" value="ParB_N_Srx"/>
    <property type="match status" value="1"/>
</dbReference>
<dbReference type="AlphaFoldDB" id="A0A4R3VWM3"/>
<dbReference type="Pfam" id="PF03235">
    <property type="entry name" value="GmrSD_N"/>
    <property type="match status" value="1"/>
</dbReference>
<reference evidence="2 3" key="1">
    <citation type="submission" date="2019-03" db="EMBL/GenBank/DDBJ databases">
        <title>Genomic Encyclopedia of Type Strains, Phase IV (KMG-IV): sequencing the most valuable type-strain genomes for metagenomic binning, comparative biology and taxonomic classification.</title>
        <authorList>
            <person name="Goeker M."/>
        </authorList>
    </citation>
    <scope>NUCLEOTIDE SEQUENCE [LARGE SCALE GENOMIC DNA]</scope>
    <source>
        <strain evidence="2 3">DSM 22362</strain>
    </source>
</reference>
<dbReference type="Proteomes" id="UP000295197">
    <property type="component" value="Unassembled WGS sequence"/>
</dbReference>
<dbReference type="PANTHER" id="PTHR35149">
    <property type="entry name" value="SLL5132 PROTEIN"/>
    <property type="match status" value="1"/>
</dbReference>
<dbReference type="SUPFAM" id="SSF110849">
    <property type="entry name" value="ParB/Sulfiredoxin"/>
    <property type="match status" value="1"/>
</dbReference>
<sequence length="590" mass="71217">MIEPKKIKEINFSDNIYFIPSYQRGYRWDKKQVEELLDDIYEVYVTKQESYCLQPIVVSKIEENKYEIIDGQQRLTTIYILLTRFKRFIDEKFQLDFEVRQNCVDFFKKLDTGSFDYSNPDFSHISNAYKVIDSWLNIKKETKIDSNIEMNIFQTLLEKVEVIWYDVEESNREELVKVFTRLNSGKISLTNAELIKALFLSKANFENQSKDIYTHQLDISNKWNQIENALQNDDFWNFINKSENKLATRIDYIFQLIVRNKNIAIKEEFDVFRYYYPLYVKSRESKEYDFIESNWNEIDLYFTILQDWYSNHEYYHLIGLLIWDGVDILILIKEYQESNKTLFVKYLFKEIEERFCHIKIEDLDYKNSYNQVEKTLVFFNVMEVYRSKTNRFPFKQLKVEEIKWSLEHIHPQNALEVKQSEYSQWLEDHKKVLKAIDSDRELTDRIENLIVELKDTSAKNLKLQFEDLSREVLENLDYKENNTESTSKKSKIPFEKLIGEHHISNMALLDTKKNSSLGNSAFGVKRKSIIDFELNGFYIPNATKNSFLKYYSDYPKHLNYWTLEDRDEYLFKIQEQMNFVKNQNLETYEY</sequence>
<dbReference type="InterPro" id="IPR036086">
    <property type="entry name" value="ParB/Sulfiredoxin_sf"/>
</dbReference>
<name>A0A4R3VWM3_9SPHI</name>
<feature type="domain" description="GmrSD restriction endonucleases N-terminal" evidence="1">
    <location>
        <begin position="12"/>
        <end position="200"/>
    </location>
</feature>